<name>A0A916SRL2_9HYPH</name>
<gene>
    <name evidence="1" type="ORF">GCM10011491_46480</name>
</gene>
<organism evidence="1 2">
    <name type="scientific">Brucella endophytica</name>
    <dbReference type="NCBI Taxonomy" id="1963359"/>
    <lineage>
        <taxon>Bacteria</taxon>
        <taxon>Pseudomonadati</taxon>
        <taxon>Pseudomonadota</taxon>
        <taxon>Alphaproteobacteria</taxon>
        <taxon>Hyphomicrobiales</taxon>
        <taxon>Brucellaceae</taxon>
        <taxon>Brucella/Ochrobactrum group</taxon>
        <taxon>Brucella</taxon>
    </lineage>
</organism>
<reference evidence="1" key="2">
    <citation type="submission" date="2020-09" db="EMBL/GenBank/DDBJ databases">
        <authorList>
            <person name="Sun Q."/>
            <person name="Zhou Y."/>
        </authorList>
    </citation>
    <scope>NUCLEOTIDE SEQUENCE</scope>
    <source>
        <strain evidence="1">CGMCC 1.15082</strain>
    </source>
</reference>
<accession>A0A916SRL2</accession>
<proteinExistence type="predicted"/>
<evidence type="ECO:0000313" key="2">
    <source>
        <dbReference type="Proteomes" id="UP000646478"/>
    </source>
</evidence>
<comment type="caution">
    <text evidence="1">The sequence shown here is derived from an EMBL/GenBank/DDBJ whole genome shotgun (WGS) entry which is preliminary data.</text>
</comment>
<evidence type="ECO:0000313" key="1">
    <source>
        <dbReference type="EMBL" id="GGB13459.1"/>
    </source>
</evidence>
<dbReference type="AlphaFoldDB" id="A0A916SRL2"/>
<keyword evidence="2" id="KW-1185">Reference proteome</keyword>
<dbReference type="EMBL" id="BMHH01000049">
    <property type="protein sequence ID" value="GGB13459.1"/>
    <property type="molecule type" value="Genomic_DNA"/>
</dbReference>
<dbReference type="Proteomes" id="UP000646478">
    <property type="component" value="Unassembled WGS sequence"/>
</dbReference>
<sequence length="104" mass="10365">MVNQPHAAPAAAGPGAHASITPYELGGPACFRNELTALKNEANAAAAAGTGIVQAPAIAALAAYRVSASCRFIIGPARGFDKSRAAAAARCIAPSTALRSFTTD</sequence>
<protein>
    <submittedName>
        <fullName evidence="1">Uncharacterized protein</fullName>
    </submittedName>
</protein>
<reference evidence="1" key="1">
    <citation type="journal article" date="2014" name="Int. J. Syst. Evol. Microbiol.">
        <title>Complete genome sequence of Corynebacterium casei LMG S-19264T (=DSM 44701T), isolated from a smear-ripened cheese.</title>
        <authorList>
            <consortium name="US DOE Joint Genome Institute (JGI-PGF)"/>
            <person name="Walter F."/>
            <person name="Albersmeier A."/>
            <person name="Kalinowski J."/>
            <person name="Ruckert C."/>
        </authorList>
    </citation>
    <scope>NUCLEOTIDE SEQUENCE</scope>
    <source>
        <strain evidence="1">CGMCC 1.15082</strain>
    </source>
</reference>